<dbReference type="InterPro" id="IPR037523">
    <property type="entry name" value="VOC_core"/>
</dbReference>
<dbReference type="CDD" id="cd07249">
    <property type="entry name" value="MMCE"/>
    <property type="match status" value="1"/>
</dbReference>
<reference evidence="4 5" key="1">
    <citation type="submission" date="2020-01" db="EMBL/GenBank/DDBJ databases">
        <title>Muriicola jejuensis KCTC 22299.</title>
        <authorList>
            <person name="Wang G."/>
        </authorList>
    </citation>
    <scope>NUCLEOTIDE SEQUENCE [LARGE SCALE GENOMIC DNA]</scope>
    <source>
        <strain evidence="4 5">KCTC 22299</strain>
    </source>
</reference>
<dbReference type="InterPro" id="IPR017515">
    <property type="entry name" value="MeMalonyl-CoA_epimerase"/>
</dbReference>
<dbReference type="GO" id="GO:0046872">
    <property type="term" value="F:metal ion binding"/>
    <property type="evidence" value="ECO:0007669"/>
    <property type="project" value="UniProtKB-KW"/>
</dbReference>
<dbReference type="GO" id="GO:0004493">
    <property type="term" value="F:methylmalonyl-CoA epimerase activity"/>
    <property type="evidence" value="ECO:0007669"/>
    <property type="project" value="UniProtKB-EC"/>
</dbReference>
<dbReference type="Gene3D" id="3.10.180.10">
    <property type="entry name" value="2,3-Dihydroxybiphenyl 1,2-Dioxygenase, domain 1"/>
    <property type="match status" value="1"/>
</dbReference>
<dbReference type="PANTHER" id="PTHR43048">
    <property type="entry name" value="METHYLMALONYL-COA EPIMERASE"/>
    <property type="match status" value="1"/>
</dbReference>
<evidence type="ECO:0000256" key="2">
    <source>
        <dbReference type="ARBA" id="ARBA00022723"/>
    </source>
</evidence>
<dbReference type="InterPro" id="IPR029068">
    <property type="entry name" value="Glyas_Bleomycin-R_OHBP_Dase"/>
</dbReference>
<dbReference type="InterPro" id="IPR051785">
    <property type="entry name" value="MMCE/EMCE_epimerase"/>
</dbReference>
<comment type="similarity">
    <text evidence="1">Belongs to the methylmalonyl-CoA epimerase family.</text>
</comment>
<organism evidence="4 5">
    <name type="scientific">Muriicola jejuensis</name>
    <dbReference type="NCBI Taxonomy" id="504488"/>
    <lineage>
        <taxon>Bacteria</taxon>
        <taxon>Pseudomonadati</taxon>
        <taxon>Bacteroidota</taxon>
        <taxon>Flavobacteriia</taxon>
        <taxon>Flavobacteriales</taxon>
        <taxon>Flavobacteriaceae</taxon>
        <taxon>Muriicola</taxon>
    </lineage>
</organism>
<dbReference type="PANTHER" id="PTHR43048:SF3">
    <property type="entry name" value="METHYLMALONYL-COA EPIMERASE, MITOCHONDRIAL"/>
    <property type="match status" value="1"/>
</dbReference>
<gene>
    <name evidence="4" type="primary">mce</name>
    <name evidence="4" type="ORF">GWK09_05550</name>
</gene>
<dbReference type="Pfam" id="PF13669">
    <property type="entry name" value="Glyoxalase_4"/>
    <property type="match status" value="1"/>
</dbReference>
<sequence>MKKIEHLGIAVKDLEESNALFARLLGTPHYKTEEVASEGVKTSFFKSGPNKVELLEATHPDSPIAKFIEKKGEGIHHIAFEVEDIRAEIARLKAEGFTVLNEEPKMGADNKWVAFLHPKTTNGVLIELCQNRE</sequence>
<evidence type="ECO:0000313" key="5">
    <source>
        <dbReference type="Proteomes" id="UP000468443"/>
    </source>
</evidence>
<dbReference type="PROSITE" id="PS51819">
    <property type="entry name" value="VOC"/>
    <property type="match status" value="1"/>
</dbReference>
<feature type="domain" description="VOC" evidence="3">
    <location>
        <begin position="3"/>
        <end position="131"/>
    </location>
</feature>
<proteinExistence type="inferred from homology"/>
<dbReference type="SUPFAM" id="SSF54593">
    <property type="entry name" value="Glyoxalase/Bleomycin resistance protein/Dihydroxybiphenyl dioxygenase"/>
    <property type="match status" value="1"/>
</dbReference>
<evidence type="ECO:0000313" key="4">
    <source>
        <dbReference type="EMBL" id="NER09970.1"/>
    </source>
</evidence>
<keyword evidence="4" id="KW-0413">Isomerase</keyword>
<keyword evidence="5" id="KW-1185">Reference proteome</keyword>
<dbReference type="RefSeq" id="WP_163691996.1">
    <property type="nucleotide sequence ID" value="NZ_FXTW01000001.1"/>
</dbReference>
<dbReference type="GO" id="GO:0046491">
    <property type="term" value="P:L-methylmalonyl-CoA metabolic process"/>
    <property type="evidence" value="ECO:0007669"/>
    <property type="project" value="TreeGrafter"/>
</dbReference>
<comment type="caution">
    <text evidence="4">The sequence shown here is derived from an EMBL/GenBank/DDBJ whole genome shotgun (WGS) entry which is preliminary data.</text>
</comment>
<protein>
    <submittedName>
        <fullName evidence="4">Methylmalonyl-CoA epimerase</fullName>
        <ecNumber evidence="4">5.1.99.1</ecNumber>
    </submittedName>
</protein>
<dbReference type="AlphaFoldDB" id="A0A6P0UBU4"/>
<dbReference type="EC" id="5.1.99.1" evidence="4"/>
<accession>A0A6P0UBU4</accession>
<dbReference type="NCBIfam" id="TIGR03081">
    <property type="entry name" value="metmalonyl_epim"/>
    <property type="match status" value="1"/>
</dbReference>
<evidence type="ECO:0000259" key="3">
    <source>
        <dbReference type="PROSITE" id="PS51819"/>
    </source>
</evidence>
<dbReference type="Proteomes" id="UP000468443">
    <property type="component" value="Unassembled WGS sequence"/>
</dbReference>
<evidence type="ECO:0000256" key="1">
    <source>
        <dbReference type="ARBA" id="ARBA00009308"/>
    </source>
</evidence>
<dbReference type="EMBL" id="JAABOP010000001">
    <property type="protein sequence ID" value="NER09970.1"/>
    <property type="molecule type" value="Genomic_DNA"/>
</dbReference>
<keyword evidence="2" id="KW-0479">Metal-binding</keyword>
<name>A0A6P0UBU4_9FLAO</name>